<evidence type="ECO:0000313" key="2">
    <source>
        <dbReference type="EMBL" id="ODN06106.1"/>
    </source>
</evidence>
<dbReference type="OrthoDB" id="10425137at2759"/>
<keyword evidence="3" id="KW-1185">Reference proteome</keyword>
<protein>
    <submittedName>
        <fullName evidence="2">Uncharacterized protein</fullName>
    </submittedName>
</protein>
<reference evidence="2 3" key="1">
    <citation type="journal article" date="2016" name="Genome Biol. Evol.">
        <title>Gene Family Evolution Reflects Adaptation to Soil Environmental Stressors in the Genome of the Collembolan Orchesella cincta.</title>
        <authorList>
            <person name="Faddeeva-Vakhrusheva A."/>
            <person name="Derks M.F."/>
            <person name="Anvar S.Y."/>
            <person name="Agamennone V."/>
            <person name="Suring W."/>
            <person name="Smit S."/>
            <person name="van Straalen N.M."/>
            <person name="Roelofs D."/>
        </authorList>
    </citation>
    <scope>NUCLEOTIDE SEQUENCE [LARGE SCALE GENOMIC DNA]</scope>
    <source>
        <tissue evidence="2">Mixed pool</tissue>
    </source>
</reference>
<keyword evidence="1" id="KW-0175">Coiled coil</keyword>
<dbReference type="AlphaFoldDB" id="A0A1D2NME2"/>
<evidence type="ECO:0000256" key="1">
    <source>
        <dbReference type="SAM" id="Coils"/>
    </source>
</evidence>
<evidence type="ECO:0000313" key="3">
    <source>
        <dbReference type="Proteomes" id="UP000094527"/>
    </source>
</evidence>
<sequence length="366" mass="42325">MELKINEIAVKNIEDLALVQTTQKTLAVLVDSMEKDLRSSEAALARIQNKMGDLEKAKTEDNNKLRKTLIRDQKQDPLQTCIRHLKNKNVGGALKQWRMIEQITEDLKETLPADITKIIEEAYSKSPLNLAQMSEFVHRAVSHGDRRLKEAAYSSLLHKMEQAKHLADRRKILEVFNVAQHVKSDLGTFYNTSSSTAEIISKLPEPIRLVTFDKVKLFLPSRGYLRVSADRKVSLLPKDARFYDKDEILWFFEYDKDKTDGTFYIKSDKLQKYLVTIHEGFNSYGFSRQALFMTSNRKENGTRFDISNISGENILLKSIFYNGYLTWKSNIQTIYGDDDSYFVLLEDRKNGPSPYWVIEPENEFSI</sequence>
<proteinExistence type="predicted"/>
<comment type="caution">
    <text evidence="2">The sequence shown here is derived from an EMBL/GenBank/DDBJ whole genome shotgun (WGS) entry which is preliminary data.</text>
</comment>
<gene>
    <name evidence="2" type="ORF">Ocin01_00556</name>
</gene>
<organism evidence="2 3">
    <name type="scientific">Orchesella cincta</name>
    <name type="common">Springtail</name>
    <name type="synonym">Podura cincta</name>
    <dbReference type="NCBI Taxonomy" id="48709"/>
    <lineage>
        <taxon>Eukaryota</taxon>
        <taxon>Metazoa</taxon>
        <taxon>Ecdysozoa</taxon>
        <taxon>Arthropoda</taxon>
        <taxon>Hexapoda</taxon>
        <taxon>Collembola</taxon>
        <taxon>Entomobryomorpha</taxon>
        <taxon>Entomobryoidea</taxon>
        <taxon>Orchesellidae</taxon>
        <taxon>Orchesellinae</taxon>
        <taxon>Orchesella</taxon>
    </lineage>
</organism>
<dbReference type="EMBL" id="LJIJ01000010">
    <property type="protein sequence ID" value="ODN06106.1"/>
    <property type="molecule type" value="Genomic_DNA"/>
</dbReference>
<dbReference type="Proteomes" id="UP000094527">
    <property type="component" value="Unassembled WGS sequence"/>
</dbReference>
<name>A0A1D2NME2_ORCCI</name>
<feature type="coiled-coil region" evidence="1">
    <location>
        <begin position="30"/>
        <end position="64"/>
    </location>
</feature>
<accession>A0A1D2NME2</accession>
<dbReference type="STRING" id="48709.A0A1D2NME2"/>